<comment type="similarity">
    <text evidence="1">Belongs to the bacterial solute-binding protein 7 family.</text>
</comment>
<dbReference type="AlphaFoldDB" id="A0A2J6WLC8"/>
<keyword evidence="2" id="KW-0813">Transport</keyword>
<dbReference type="InterPro" id="IPR018389">
    <property type="entry name" value="DctP_fam"/>
</dbReference>
<reference evidence="4 5" key="1">
    <citation type="submission" date="2018-01" db="EMBL/GenBank/DDBJ databases">
        <title>Metagenomic assembled genomes from two thermal pools in the Uzon Caldera, Kamchatka, Russia.</title>
        <authorList>
            <person name="Wilkins L."/>
            <person name="Ettinger C."/>
        </authorList>
    </citation>
    <scope>NUCLEOTIDE SEQUENCE [LARGE SCALE GENOMIC DNA]</scope>
    <source>
        <strain evidence="4">ZAV-05</strain>
    </source>
</reference>
<evidence type="ECO:0000313" key="5">
    <source>
        <dbReference type="Proteomes" id="UP000242881"/>
    </source>
</evidence>
<evidence type="ECO:0000256" key="1">
    <source>
        <dbReference type="ARBA" id="ARBA00009023"/>
    </source>
</evidence>
<accession>A0A2J6WLC8</accession>
<dbReference type="InterPro" id="IPR038404">
    <property type="entry name" value="TRAP_DctP_sf"/>
</dbReference>
<dbReference type="InterPro" id="IPR004682">
    <property type="entry name" value="TRAP_DctP"/>
</dbReference>
<name>A0A2J6WLC8_9BACT</name>
<evidence type="ECO:0000313" key="4">
    <source>
        <dbReference type="EMBL" id="PMP71181.1"/>
    </source>
</evidence>
<dbReference type="GO" id="GO:0030288">
    <property type="term" value="C:outer membrane-bounded periplasmic space"/>
    <property type="evidence" value="ECO:0007669"/>
    <property type="project" value="InterPro"/>
</dbReference>
<dbReference type="NCBIfam" id="TIGR00787">
    <property type="entry name" value="dctP"/>
    <property type="match status" value="1"/>
</dbReference>
<dbReference type="Proteomes" id="UP000242881">
    <property type="component" value="Unassembled WGS sequence"/>
</dbReference>
<protein>
    <submittedName>
        <fullName evidence="4">C4-dicarboxylate ABC transporter</fullName>
    </submittedName>
</protein>
<comment type="caution">
    <text evidence="4">The sequence shown here is derived from an EMBL/GenBank/DDBJ whole genome shotgun (WGS) entry which is preliminary data.</text>
</comment>
<dbReference type="PANTHER" id="PTHR33376">
    <property type="match status" value="1"/>
</dbReference>
<evidence type="ECO:0000256" key="3">
    <source>
        <dbReference type="ARBA" id="ARBA00022729"/>
    </source>
</evidence>
<dbReference type="Pfam" id="PF03480">
    <property type="entry name" value="DctP"/>
    <property type="match status" value="1"/>
</dbReference>
<dbReference type="EMBL" id="PNIN01000045">
    <property type="protein sequence ID" value="PMP71181.1"/>
    <property type="molecule type" value="Genomic_DNA"/>
</dbReference>
<dbReference type="Gene3D" id="3.40.190.170">
    <property type="entry name" value="Bacterial extracellular solute-binding protein, family 7"/>
    <property type="match status" value="1"/>
</dbReference>
<gene>
    <name evidence="4" type="ORF">C0187_04455</name>
</gene>
<dbReference type="PANTHER" id="PTHR33376:SF7">
    <property type="entry name" value="C4-DICARBOXYLATE-BINDING PROTEIN DCTB"/>
    <property type="match status" value="1"/>
</dbReference>
<sequence>MYKVISLILFILVYKFSYSETIIRFSHVVSVDSPKGIAVEKFKTELEKISSGRLKVLIYPEGTLFDDIPVIEALKKNIVQMAAPSFSKFSDKIRDFQVFDIPFLFNNIKDIHNFYNSKAISILNRETENFGLKILDFWDNDFKHITCSKRLIKKPEDLKGLKVRTMGSDILNAQFKIVGAMPYTYPFGSLKHILEEGLIDCQENTFNNIYSQKLYNSQKYLTVSSHGYLGYAVVISKKFWESLSGEEKKLIMEALKKTTAYERELAQRKNFTDFFRLSHNSNLVVHKLSEEEKVYWITFYKRHKNLFLNYLSSEMAKELQEMGLY</sequence>
<dbReference type="NCBIfam" id="NF037995">
    <property type="entry name" value="TRAP_S1"/>
    <property type="match status" value="1"/>
</dbReference>
<keyword evidence="3" id="KW-0732">Signal</keyword>
<dbReference type="GO" id="GO:0055085">
    <property type="term" value="P:transmembrane transport"/>
    <property type="evidence" value="ECO:0007669"/>
    <property type="project" value="InterPro"/>
</dbReference>
<evidence type="ECO:0000256" key="2">
    <source>
        <dbReference type="ARBA" id="ARBA00022448"/>
    </source>
</evidence>
<dbReference type="CDD" id="cd13674">
    <property type="entry name" value="PBP2_TRAP_SBP_like_1"/>
    <property type="match status" value="1"/>
</dbReference>
<organism evidence="4 5">
    <name type="scientific">Calditerrivibrio nitroreducens</name>
    <dbReference type="NCBI Taxonomy" id="477976"/>
    <lineage>
        <taxon>Bacteria</taxon>
        <taxon>Pseudomonadati</taxon>
        <taxon>Deferribacterota</taxon>
        <taxon>Deferribacteres</taxon>
        <taxon>Deferribacterales</taxon>
        <taxon>Calditerrivibrionaceae</taxon>
    </lineage>
</organism>
<proteinExistence type="inferred from homology"/>
<dbReference type="PIRSF" id="PIRSF006470">
    <property type="entry name" value="DctB"/>
    <property type="match status" value="1"/>
</dbReference>